<dbReference type="EMBL" id="FXTQ01000001">
    <property type="protein sequence ID" value="SMO38144.1"/>
    <property type="molecule type" value="Genomic_DNA"/>
</dbReference>
<dbReference type="Proteomes" id="UP000319267">
    <property type="component" value="Unassembled WGS sequence"/>
</dbReference>
<evidence type="ECO:0000313" key="1">
    <source>
        <dbReference type="EMBL" id="SMO38144.1"/>
    </source>
</evidence>
<sequence>MLYLFILAILMNVFTYSFYSGEVKFAENRYDKTTKKLRDSISLMKNKLAEADYFSLEHNENAQNYFDNSASGGKVILYEKLIPVVTEKLLDSNSNPKGNPYTGQDMIDGKKFIINKVKILNHRWIIADYSNGELWGEVLLKYFVDNDDNITFEVNQTWLYQK</sequence>
<accession>A0A521ATL7</accession>
<proteinExistence type="predicted"/>
<name>A0A521ATL7_9FLAO</name>
<gene>
    <name evidence="1" type="ORF">SAMN06265220_101416</name>
</gene>
<reference evidence="1 2" key="1">
    <citation type="submission" date="2017-05" db="EMBL/GenBank/DDBJ databases">
        <authorList>
            <person name="Varghese N."/>
            <person name="Submissions S."/>
        </authorList>
    </citation>
    <scope>NUCLEOTIDE SEQUENCE [LARGE SCALE GENOMIC DNA]</scope>
    <source>
        <strain evidence="1 2">DSM 29982</strain>
    </source>
</reference>
<protein>
    <recommendedName>
        <fullName evidence="3">Hydrolase</fullName>
    </recommendedName>
</protein>
<evidence type="ECO:0008006" key="3">
    <source>
        <dbReference type="Google" id="ProtNLM"/>
    </source>
</evidence>
<dbReference type="AlphaFoldDB" id="A0A521ATL7"/>
<organism evidence="1 2">
    <name type="scientific">Flavobacterium nitrogenifigens</name>
    <dbReference type="NCBI Taxonomy" id="1617283"/>
    <lineage>
        <taxon>Bacteria</taxon>
        <taxon>Pseudomonadati</taxon>
        <taxon>Bacteroidota</taxon>
        <taxon>Flavobacteriia</taxon>
        <taxon>Flavobacteriales</taxon>
        <taxon>Flavobacteriaceae</taxon>
        <taxon>Flavobacterium</taxon>
    </lineage>
</organism>
<evidence type="ECO:0000313" key="2">
    <source>
        <dbReference type="Proteomes" id="UP000319267"/>
    </source>
</evidence>
<keyword evidence="2" id="KW-1185">Reference proteome</keyword>